<keyword evidence="2" id="KW-0732">Signal</keyword>
<keyword evidence="4" id="KW-1185">Reference proteome</keyword>
<feature type="region of interest" description="Disordered" evidence="1">
    <location>
        <begin position="112"/>
        <end position="174"/>
    </location>
</feature>
<protein>
    <submittedName>
        <fullName evidence="3">Uncharacterized protein</fullName>
    </submittedName>
</protein>
<dbReference type="Proteomes" id="UP000268016">
    <property type="component" value="Unassembled WGS sequence"/>
</dbReference>
<name>A0A3N2QYQ6_9RHOB</name>
<reference evidence="3 4" key="1">
    <citation type="submission" date="2018-10" db="EMBL/GenBank/DDBJ databases">
        <title>Histidinibacterium lentulum gen. nov., sp. nov., a marine bacterium from the culture broth of Picochlorum sp. 122.</title>
        <authorList>
            <person name="Wang G."/>
        </authorList>
    </citation>
    <scope>NUCLEOTIDE SEQUENCE [LARGE SCALE GENOMIC DNA]</scope>
    <source>
        <strain evidence="3 4">B17</strain>
    </source>
</reference>
<proteinExistence type="predicted"/>
<evidence type="ECO:0000256" key="2">
    <source>
        <dbReference type="SAM" id="SignalP"/>
    </source>
</evidence>
<evidence type="ECO:0000313" key="4">
    <source>
        <dbReference type="Proteomes" id="UP000268016"/>
    </source>
</evidence>
<dbReference type="RefSeq" id="WP_123642821.1">
    <property type="nucleotide sequence ID" value="NZ_ML119086.1"/>
</dbReference>
<feature type="signal peptide" evidence="2">
    <location>
        <begin position="1"/>
        <end position="23"/>
    </location>
</feature>
<dbReference type="OrthoDB" id="7876352at2"/>
<gene>
    <name evidence="3" type="ORF">EAT49_13550</name>
</gene>
<evidence type="ECO:0000256" key="1">
    <source>
        <dbReference type="SAM" id="MobiDB-lite"/>
    </source>
</evidence>
<dbReference type="EMBL" id="RDRB01000006">
    <property type="protein sequence ID" value="ROU00273.1"/>
    <property type="molecule type" value="Genomic_DNA"/>
</dbReference>
<organism evidence="3 4">
    <name type="scientific">Histidinibacterium lentulum</name>
    <dbReference type="NCBI Taxonomy" id="2480588"/>
    <lineage>
        <taxon>Bacteria</taxon>
        <taxon>Pseudomonadati</taxon>
        <taxon>Pseudomonadota</taxon>
        <taxon>Alphaproteobacteria</taxon>
        <taxon>Rhodobacterales</taxon>
        <taxon>Paracoccaceae</taxon>
        <taxon>Histidinibacterium</taxon>
    </lineage>
</organism>
<feature type="chain" id="PRO_5017921992" evidence="2">
    <location>
        <begin position="24"/>
        <end position="193"/>
    </location>
</feature>
<comment type="caution">
    <text evidence="3">The sequence shown here is derived from an EMBL/GenBank/DDBJ whole genome shotgun (WGS) entry which is preliminary data.</text>
</comment>
<evidence type="ECO:0000313" key="3">
    <source>
        <dbReference type="EMBL" id="ROU00273.1"/>
    </source>
</evidence>
<dbReference type="AlphaFoldDB" id="A0A3N2QYQ6"/>
<accession>A0A3N2QYQ6</accession>
<sequence length="193" mass="19917">MTRLNPILAGGTALMLSVAPVLAQTDEATDGDAQVGGPPTAQAIREADAPDIGETDPVNETARTEIGGTIAQEIESFARLIYDSGYRAGYEEGLRDAQEAIVTEMRLRAEREQHGVSDLPEAGEDGQNGAGASAEETGVSGSAARSGDATAAEGEMRVERTEGGGTVIVLPPGVSPDEFLSLMMRRSGGTGQN</sequence>